<keyword evidence="1" id="KW-0472">Membrane</keyword>
<feature type="transmembrane region" description="Helical" evidence="1">
    <location>
        <begin position="160"/>
        <end position="186"/>
    </location>
</feature>
<protein>
    <submittedName>
        <fullName evidence="3">DUF2062 domain-containing protein</fullName>
    </submittedName>
</protein>
<dbReference type="Proteomes" id="UP000574067">
    <property type="component" value="Unassembled WGS sequence"/>
</dbReference>
<sequence>MRPFVHRLAFKTVAQLGRCFRPTPEALQRQRWLRWLGPSIQHPGLWSVNRHAIALGLAIGIFFGLLIPVAQMPLSAAAAVLLRAHLPTAVVSTFVTNPVTVAPLYYAAWRLGATVLGEQEAAAPAVLAAPPATARPAKADTGLSWWSTLWQRLQGVGKPLLLGLALMATLTGLAAYALVSALWWLAQCWRRVAGPPPPQ</sequence>
<gene>
    <name evidence="3" type="ORF">HHL10_27085</name>
</gene>
<name>A0A848FGQ6_9BURK</name>
<feature type="domain" description="DUF2062" evidence="2">
    <location>
        <begin position="33"/>
        <end position="189"/>
    </location>
</feature>
<evidence type="ECO:0000313" key="3">
    <source>
        <dbReference type="EMBL" id="NML18638.1"/>
    </source>
</evidence>
<dbReference type="InterPro" id="IPR018639">
    <property type="entry name" value="DUF2062"/>
</dbReference>
<keyword evidence="1" id="KW-1133">Transmembrane helix</keyword>
<reference evidence="3 4" key="1">
    <citation type="submission" date="2020-04" db="EMBL/GenBank/DDBJ databases">
        <title>Azohydromonas sp. isolated from soil.</title>
        <authorList>
            <person name="Dahal R.H."/>
        </authorList>
    </citation>
    <scope>NUCLEOTIDE SEQUENCE [LARGE SCALE GENOMIC DNA]</scope>
    <source>
        <strain evidence="3 4">G-1-1-14</strain>
    </source>
</reference>
<comment type="caution">
    <text evidence="3">The sequence shown here is derived from an EMBL/GenBank/DDBJ whole genome shotgun (WGS) entry which is preliminary data.</text>
</comment>
<dbReference type="EMBL" id="JABBFW010000036">
    <property type="protein sequence ID" value="NML18638.1"/>
    <property type="molecule type" value="Genomic_DNA"/>
</dbReference>
<dbReference type="PANTHER" id="PTHR40547:SF1">
    <property type="entry name" value="SLL0298 PROTEIN"/>
    <property type="match status" value="1"/>
</dbReference>
<evidence type="ECO:0000256" key="1">
    <source>
        <dbReference type="SAM" id="Phobius"/>
    </source>
</evidence>
<dbReference type="RefSeq" id="WP_169163535.1">
    <property type="nucleotide sequence ID" value="NZ_JABBFW010000036.1"/>
</dbReference>
<keyword evidence="4" id="KW-1185">Reference proteome</keyword>
<dbReference type="AlphaFoldDB" id="A0A848FGQ6"/>
<proteinExistence type="predicted"/>
<accession>A0A848FGQ6</accession>
<evidence type="ECO:0000313" key="4">
    <source>
        <dbReference type="Proteomes" id="UP000574067"/>
    </source>
</evidence>
<dbReference type="Pfam" id="PF09835">
    <property type="entry name" value="DUF2062"/>
    <property type="match status" value="1"/>
</dbReference>
<keyword evidence="1" id="KW-0812">Transmembrane</keyword>
<evidence type="ECO:0000259" key="2">
    <source>
        <dbReference type="Pfam" id="PF09835"/>
    </source>
</evidence>
<organism evidence="3 4">
    <name type="scientific">Azohydromonas caseinilytica</name>
    <dbReference type="NCBI Taxonomy" id="2728836"/>
    <lineage>
        <taxon>Bacteria</taxon>
        <taxon>Pseudomonadati</taxon>
        <taxon>Pseudomonadota</taxon>
        <taxon>Betaproteobacteria</taxon>
        <taxon>Burkholderiales</taxon>
        <taxon>Sphaerotilaceae</taxon>
        <taxon>Azohydromonas</taxon>
    </lineage>
</organism>
<dbReference type="PANTHER" id="PTHR40547">
    <property type="entry name" value="SLL0298 PROTEIN"/>
    <property type="match status" value="1"/>
</dbReference>
<feature type="transmembrane region" description="Helical" evidence="1">
    <location>
        <begin position="52"/>
        <end position="70"/>
    </location>
</feature>